<reference evidence="2 3" key="1">
    <citation type="journal article" date="2018" name="Front. Plant Sci.">
        <title>Red Clover (Trifolium pratense) and Zigzag Clover (T. medium) - A Picture of Genomic Similarities and Differences.</title>
        <authorList>
            <person name="Dluhosova J."/>
            <person name="Istvanek J."/>
            <person name="Nedelnik J."/>
            <person name="Repkova J."/>
        </authorList>
    </citation>
    <scope>NUCLEOTIDE SEQUENCE [LARGE SCALE GENOMIC DNA]</scope>
    <source>
        <strain evidence="3">cv. 10/8</strain>
        <tissue evidence="2">Leaf</tissue>
    </source>
</reference>
<proteinExistence type="predicted"/>
<accession>A0A392M2K9</accession>
<evidence type="ECO:0000313" key="2">
    <source>
        <dbReference type="EMBL" id="MCH81228.1"/>
    </source>
</evidence>
<name>A0A392M2K9_9FABA</name>
<feature type="non-terminal residue" evidence="2">
    <location>
        <position position="1"/>
    </location>
</feature>
<sequence>HNVAHARHAHACPRRIGPLGPVQNMSPPSRHTRSTMADETHVQQSPENEVRRTHANASVVDEDPDPSTWVANEPLNTPSKWSVDFPDGMPDEFF</sequence>
<feature type="region of interest" description="Disordered" evidence="1">
    <location>
        <begin position="1"/>
        <end position="94"/>
    </location>
</feature>
<dbReference type="Proteomes" id="UP000265520">
    <property type="component" value="Unassembled WGS sequence"/>
</dbReference>
<dbReference type="EMBL" id="LXQA010002031">
    <property type="protein sequence ID" value="MCH81228.1"/>
    <property type="molecule type" value="Genomic_DNA"/>
</dbReference>
<feature type="compositionally biased region" description="Basic residues" evidence="1">
    <location>
        <begin position="1"/>
        <end position="13"/>
    </location>
</feature>
<comment type="caution">
    <text evidence="2">The sequence shown here is derived from an EMBL/GenBank/DDBJ whole genome shotgun (WGS) entry which is preliminary data.</text>
</comment>
<evidence type="ECO:0000256" key="1">
    <source>
        <dbReference type="SAM" id="MobiDB-lite"/>
    </source>
</evidence>
<dbReference type="AlphaFoldDB" id="A0A392M2K9"/>
<keyword evidence="3" id="KW-1185">Reference proteome</keyword>
<feature type="compositionally biased region" description="Polar residues" evidence="1">
    <location>
        <begin position="23"/>
        <end position="35"/>
    </location>
</feature>
<protein>
    <submittedName>
        <fullName evidence="2">Uncharacterized protein</fullName>
    </submittedName>
</protein>
<evidence type="ECO:0000313" key="3">
    <source>
        <dbReference type="Proteomes" id="UP000265520"/>
    </source>
</evidence>
<organism evidence="2 3">
    <name type="scientific">Trifolium medium</name>
    <dbReference type="NCBI Taxonomy" id="97028"/>
    <lineage>
        <taxon>Eukaryota</taxon>
        <taxon>Viridiplantae</taxon>
        <taxon>Streptophyta</taxon>
        <taxon>Embryophyta</taxon>
        <taxon>Tracheophyta</taxon>
        <taxon>Spermatophyta</taxon>
        <taxon>Magnoliopsida</taxon>
        <taxon>eudicotyledons</taxon>
        <taxon>Gunneridae</taxon>
        <taxon>Pentapetalae</taxon>
        <taxon>rosids</taxon>
        <taxon>fabids</taxon>
        <taxon>Fabales</taxon>
        <taxon>Fabaceae</taxon>
        <taxon>Papilionoideae</taxon>
        <taxon>50 kb inversion clade</taxon>
        <taxon>NPAAA clade</taxon>
        <taxon>Hologalegina</taxon>
        <taxon>IRL clade</taxon>
        <taxon>Trifolieae</taxon>
        <taxon>Trifolium</taxon>
    </lineage>
</organism>
<gene>
    <name evidence="2" type="ORF">A2U01_0002012</name>
</gene>